<reference evidence="3 4" key="1">
    <citation type="journal article" date="2020" name="G3 (Bethesda)">
        <title>Improved Reference Genome for Cyclotella cryptica CCMP332, a Model for Cell Wall Morphogenesis, Salinity Adaptation, and Lipid Production in Diatoms (Bacillariophyta).</title>
        <authorList>
            <person name="Roberts W.R."/>
            <person name="Downey K.M."/>
            <person name="Ruck E.C."/>
            <person name="Traller J.C."/>
            <person name="Alverson A.J."/>
        </authorList>
    </citation>
    <scope>NUCLEOTIDE SEQUENCE [LARGE SCALE GENOMIC DNA]</scope>
    <source>
        <strain evidence="3 4">CCMP332</strain>
    </source>
</reference>
<gene>
    <name evidence="3" type="ORF">HJC23_013340</name>
</gene>
<keyword evidence="1" id="KW-0694">RNA-binding</keyword>
<dbReference type="SMART" id="SM00363">
    <property type="entry name" value="S4"/>
    <property type="match status" value="1"/>
</dbReference>
<dbReference type="EMBL" id="JABMIG020000247">
    <property type="protein sequence ID" value="KAL3783960.1"/>
    <property type="molecule type" value="Genomic_DNA"/>
</dbReference>
<dbReference type="AlphaFoldDB" id="A0ABD3PBV4"/>
<evidence type="ECO:0000313" key="3">
    <source>
        <dbReference type="EMBL" id="KAL3783960.1"/>
    </source>
</evidence>
<dbReference type="PROSITE" id="PS50889">
    <property type="entry name" value="S4"/>
    <property type="match status" value="1"/>
</dbReference>
<dbReference type="GO" id="GO:0003723">
    <property type="term" value="F:RNA binding"/>
    <property type="evidence" value="ECO:0007669"/>
    <property type="project" value="UniProtKB-KW"/>
</dbReference>
<dbReference type="Gene3D" id="3.10.290.10">
    <property type="entry name" value="RNA-binding S4 domain"/>
    <property type="match status" value="1"/>
</dbReference>
<evidence type="ECO:0000313" key="4">
    <source>
        <dbReference type="Proteomes" id="UP001516023"/>
    </source>
</evidence>
<organism evidence="3 4">
    <name type="scientific">Cyclotella cryptica</name>
    <dbReference type="NCBI Taxonomy" id="29204"/>
    <lineage>
        <taxon>Eukaryota</taxon>
        <taxon>Sar</taxon>
        <taxon>Stramenopiles</taxon>
        <taxon>Ochrophyta</taxon>
        <taxon>Bacillariophyta</taxon>
        <taxon>Coscinodiscophyceae</taxon>
        <taxon>Thalassiosirophycidae</taxon>
        <taxon>Stephanodiscales</taxon>
        <taxon>Stephanodiscaceae</taxon>
        <taxon>Cyclotella</taxon>
    </lineage>
</organism>
<evidence type="ECO:0000256" key="1">
    <source>
        <dbReference type="PROSITE-ProRule" id="PRU00182"/>
    </source>
</evidence>
<evidence type="ECO:0000259" key="2">
    <source>
        <dbReference type="SMART" id="SM00363"/>
    </source>
</evidence>
<sequence>MPFRLLTVGDGDLSFSLAIKRAYPELCVTATTIVESSAELIRTYSNSSQIINEFVGKWKQVIVYGVDATKIEKEVVPRSEDERFDIVVFNHPHLGSSSLLESEEKHAMRHHVFQPQTWNVAGAANKNGLHCVLEKSIDCPIDSWLFKGDTPFRLADVETHYRAKRKFRNGKLGSKHFLSRYGYMHRRTEGELFRGNDKEMNVQQSVNFVFGKIPNTASEQGCDRTSSNELECDICKMGFNCRNELMDHLNNPALPDVQTGVFVTRNSADNSVTMKSALSNERDPSDSSVSFQPIDIKDATILVEATVQNDFDSTRIKWLCRQPSFHLSKFIKSKRQCEDAIRQGRVFVNQNVAIDTSRIVRENDVVTLVEKYESTNNNVVPSSSLKDEMASGAKIIKKLSSDERGKSSLVVAFKPVGMRCAGQFASDTLEMTTKSHFENIYGLANLYCQALSKIDTGCAGLCALTIGDSRTSDTSGQIHIVYTFTVLVHGSPDETWRTGVYTSIPKNGCRNWKKQKRDEVACNSDTIVTTQSTLELCDALFIHCRDTYQIKDGSSPSNTVSTLSIQSSHDDGRLANVISFTLRKLGFPVVNDRFAKRESSALPRRMKNLLKQKNSLEVDVHPDLFPHIEDASACSDGMPTVEAIKVNASPTGGAGDSGREQQYF</sequence>
<protein>
    <recommendedName>
        <fullName evidence="2">RNA-binding S4 domain-containing protein</fullName>
    </recommendedName>
</protein>
<comment type="caution">
    <text evidence="3">The sequence shown here is derived from an EMBL/GenBank/DDBJ whole genome shotgun (WGS) entry which is preliminary data.</text>
</comment>
<dbReference type="InterPro" id="IPR019446">
    <property type="entry name" value="BMT5-like"/>
</dbReference>
<dbReference type="InterPro" id="IPR036986">
    <property type="entry name" value="S4_RNA-bd_sf"/>
</dbReference>
<dbReference type="CDD" id="cd00165">
    <property type="entry name" value="S4"/>
    <property type="match status" value="1"/>
</dbReference>
<feature type="domain" description="RNA-binding S4" evidence="2">
    <location>
        <begin position="320"/>
        <end position="380"/>
    </location>
</feature>
<name>A0ABD3PBV4_9STRA</name>
<accession>A0ABD3PBV4</accession>
<dbReference type="Proteomes" id="UP001516023">
    <property type="component" value="Unassembled WGS sequence"/>
</dbReference>
<dbReference type="Pfam" id="PF01479">
    <property type="entry name" value="S4"/>
    <property type="match status" value="1"/>
</dbReference>
<dbReference type="Pfam" id="PF10354">
    <property type="entry name" value="BMT5-like"/>
    <property type="match status" value="1"/>
</dbReference>
<dbReference type="SUPFAM" id="SSF55174">
    <property type="entry name" value="Alpha-L RNA-binding motif"/>
    <property type="match status" value="1"/>
</dbReference>
<keyword evidence="4" id="KW-1185">Reference proteome</keyword>
<proteinExistence type="predicted"/>
<dbReference type="InterPro" id="IPR002942">
    <property type="entry name" value="S4_RNA-bd"/>
</dbReference>